<reference evidence="6 7" key="1">
    <citation type="submission" date="2020-04" db="EMBL/GenBank/DDBJ databases">
        <authorList>
            <person name="Hitch T.C.A."/>
            <person name="Wylensek D."/>
            <person name="Clavel T."/>
        </authorList>
    </citation>
    <scope>NUCLEOTIDE SEQUENCE [LARGE SCALE GENOMIC DNA]</scope>
    <source>
        <strain evidence="6 7">COR2-253-APC-1A</strain>
    </source>
</reference>
<accession>A0A848AWQ4</accession>
<evidence type="ECO:0000256" key="4">
    <source>
        <dbReference type="PROSITE-ProRule" id="PRU01161"/>
    </source>
</evidence>
<protein>
    <recommendedName>
        <fullName evidence="5">PNPLA domain-containing protein</fullName>
    </recommendedName>
</protein>
<evidence type="ECO:0000313" key="6">
    <source>
        <dbReference type="EMBL" id="NMD86743.1"/>
    </source>
</evidence>
<organism evidence="6 7">
    <name type="scientific">Victivallis vadensis</name>
    <dbReference type="NCBI Taxonomy" id="172901"/>
    <lineage>
        <taxon>Bacteria</taxon>
        <taxon>Pseudomonadati</taxon>
        <taxon>Lentisphaerota</taxon>
        <taxon>Lentisphaeria</taxon>
        <taxon>Victivallales</taxon>
        <taxon>Victivallaceae</taxon>
        <taxon>Victivallis</taxon>
    </lineage>
</organism>
<keyword evidence="1 4" id="KW-0378">Hydrolase</keyword>
<gene>
    <name evidence="6" type="ORF">HF882_09120</name>
</gene>
<feature type="short sequence motif" description="GXSXG" evidence="4">
    <location>
        <begin position="39"/>
        <end position="43"/>
    </location>
</feature>
<feature type="short sequence motif" description="DGA/G" evidence="4">
    <location>
        <begin position="157"/>
        <end position="159"/>
    </location>
</feature>
<dbReference type="InterPro" id="IPR050301">
    <property type="entry name" value="NTE"/>
</dbReference>
<dbReference type="GO" id="GO:0016787">
    <property type="term" value="F:hydrolase activity"/>
    <property type="evidence" value="ECO:0007669"/>
    <property type="project" value="UniProtKB-UniRule"/>
</dbReference>
<dbReference type="Proteomes" id="UP000576225">
    <property type="component" value="Unassembled WGS sequence"/>
</dbReference>
<feature type="active site" description="Proton acceptor" evidence="4">
    <location>
        <position position="157"/>
    </location>
</feature>
<proteinExistence type="predicted"/>
<dbReference type="InterPro" id="IPR016035">
    <property type="entry name" value="Acyl_Trfase/lysoPLipase"/>
</dbReference>
<evidence type="ECO:0000256" key="1">
    <source>
        <dbReference type="ARBA" id="ARBA00022801"/>
    </source>
</evidence>
<comment type="caution">
    <text evidence="4">Lacks conserved residue(s) required for the propagation of feature annotation.</text>
</comment>
<dbReference type="EMBL" id="JABAEW010000014">
    <property type="protein sequence ID" value="NMD86743.1"/>
    <property type="molecule type" value="Genomic_DNA"/>
</dbReference>
<dbReference type="RefSeq" id="WP_168962374.1">
    <property type="nucleotide sequence ID" value="NZ_JABAEW010000014.1"/>
</dbReference>
<comment type="caution">
    <text evidence="6">The sequence shown here is derived from an EMBL/GenBank/DDBJ whole genome shotgun (WGS) entry which is preliminary data.</text>
</comment>
<evidence type="ECO:0000313" key="7">
    <source>
        <dbReference type="Proteomes" id="UP000576225"/>
    </source>
</evidence>
<evidence type="ECO:0000256" key="2">
    <source>
        <dbReference type="ARBA" id="ARBA00022963"/>
    </source>
</evidence>
<feature type="domain" description="PNPLA" evidence="5">
    <location>
        <begin position="8"/>
        <end position="170"/>
    </location>
</feature>
<sequence length="263" mass="28970">MKKTILTVINGGGCRQIECATGVLQALDAAGVRIDRYTGSSAGAAVAALHASGMTGAELETMIRETPARELFRPCWIHQALSLFGVPVDHLFDASGMYRILLDCMDSAVRDRVRVAVTRRRDYASMMCDATPSTVMASAAIPEVFPSVEIRGEKYIDGGVKNMIPTPRISEIGGYEHIYILLCNDDVSGPAPRTRIGRAIQAFYNTMDRETCQLYEDGWHLLPNVTVIQPPPFPSSLLDWSEDYKLIEHARNYAAEIVKGKTM</sequence>
<dbReference type="Gene3D" id="3.40.1090.10">
    <property type="entry name" value="Cytosolic phospholipase A2 catalytic domain"/>
    <property type="match status" value="2"/>
</dbReference>
<evidence type="ECO:0000259" key="5">
    <source>
        <dbReference type="PROSITE" id="PS51635"/>
    </source>
</evidence>
<keyword evidence="2 4" id="KW-0442">Lipid degradation</keyword>
<feature type="active site" description="Nucleophile" evidence="4">
    <location>
        <position position="41"/>
    </location>
</feature>
<dbReference type="PROSITE" id="PS51635">
    <property type="entry name" value="PNPLA"/>
    <property type="match status" value="1"/>
</dbReference>
<dbReference type="SUPFAM" id="SSF52151">
    <property type="entry name" value="FabD/lysophospholipase-like"/>
    <property type="match status" value="1"/>
</dbReference>
<name>A0A848AWQ4_9BACT</name>
<evidence type="ECO:0000256" key="3">
    <source>
        <dbReference type="ARBA" id="ARBA00023098"/>
    </source>
</evidence>
<dbReference type="AlphaFoldDB" id="A0A848AWQ4"/>
<dbReference type="PANTHER" id="PTHR14226">
    <property type="entry name" value="NEUROPATHY TARGET ESTERASE/SWISS CHEESE D.MELANOGASTER"/>
    <property type="match status" value="1"/>
</dbReference>
<dbReference type="InterPro" id="IPR002641">
    <property type="entry name" value="PNPLA_dom"/>
</dbReference>
<dbReference type="GO" id="GO:0016042">
    <property type="term" value="P:lipid catabolic process"/>
    <property type="evidence" value="ECO:0007669"/>
    <property type="project" value="UniProtKB-UniRule"/>
</dbReference>
<keyword evidence="3 4" id="KW-0443">Lipid metabolism</keyword>
<dbReference type="Pfam" id="PF01734">
    <property type="entry name" value="Patatin"/>
    <property type="match status" value="1"/>
</dbReference>
<dbReference type="PANTHER" id="PTHR14226:SF78">
    <property type="entry name" value="SLR0060 PROTEIN"/>
    <property type="match status" value="1"/>
</dbReference>